<accession>A0ABS6EVC2</accession>
<evidence type="ECO:0000259" key="2">
    <source>
        <dbReference type="Pfam" id="PF04892"/>
    </source>
</evidence>
<organism evidence="3 4">
    <name type="scientific">Butyricicoccus intestinisimiae</name>
    <dbReference type="NCBI Taxonomy" id="2841509"/>
    <lineage>
        <taxon>Bacteria</taxon>
        <taxon>Bacillati</taxon>
        <taxon>Bacillota</taxon>
        <taxon>Clostridia</taxon>
        <taxon>Eubacteriales</taxon>
        <taxon>Butyricicoccaceae</taxon>
        <taxon>Butyricicoccus</taxon>
    </lineage>
</organism>
<keyword evidence="1" id="KW-0472">Membrane</keyword>
<dbReference type="PANTHER" id="PTHR36834:SF1">
    <property type="entry name" value="INTEGRAL MEMBRANE PROTEIN"/>
    <property type="match status" value="1"/>
</dbReference>
<evidence type="ECO:0000313" key="4">
    <source>
        <dbReference type="Proteomes" id="UP000783588"/>
    </source>
</evidence>
<dbReference type="EMBL" id="JAHLQI010000004">
    <property type="protein sequence ID" value="MBU5490810.1"/>
    <property type="molecule type" value="Genomic_DNA"/>
</dbReference>
<comment type="caution">
    <text evidence="3">The sequence shown here is derived from an EMBL/GenBank/DDBJ whole genome shotgun (WGS) entry which is preliminary data.</text>
</comment>
<dbReference type="RefSeq" id="WP_216470502.1">
    <property type="nucleotide sequence ID" value="NZ_JAHLQI010000004.1"/>
</dbReference>
<dbReference type="Proteomes" id="UP000783588">
    <property type="component" value="Unassembled WGS sequence"/>
</dbReference>
<dbReference type="PANTHER" id="PTHR36834">
    <property type="entry name" value="MEMBRANE PROTEIN-RELATED"/>
    <property type="match status" value="1"/>
</dbReference>
<feature type="transmembrane region" description="Helical" evidence="1">
    <location>
        <begin position="75"/>
        <end position="96"/>
    </location>
</feature>
<keyword evidence="1" id="KW-0812">Transmembrane</keyword>
<name>A0ABS6EVC2_9FIRM</name>
<dbReference type="InterPro" id="IPR053150">
    <property type="entry name" value="Teicoplanin_resist-assoc"/>
</dbReference>
<feature type="domain" description="VanZ-like" evidence="2">
    <location>
        <begin position="20"/>
        <end position="150"/>
    </location>
</feature>
<dbReference type="Pfam" id="PF04892">
    <property type="entry name" value="VanZ"/>
    <property type="match status" value="1"/>
</dbReference>
<keyword evidence="4" id="KW-1185">Reference proteome</keyword>
<gene>
    <name evidence="3" type="ORF">KQI75_09320</name>
</gene>
<evidence type="ECO:0000313" key="3">
    <source>
        <dbReference type="EMBL" id="MBU5490810.1"/>
    </source>
</evidence>
<evidence type="ECO:0000256" key="1">
    <source>
        <dbReference type="SAM" id="Phobius"/>
    </source>
</evidence>
<reference evidence="3 4" key="1">
    <citation type="submission" date="2021-06" db="EMBL/GenBank/DDBJ databases">
        <authorList>
            <person name="Sun Q."/>
            <person name="Li D."/>
        </authorList>
    </citation>
    <scope>NUCLEOTIDE SEQUENCE [LARGE SCALE GENOMIC DNA]</scope>
    <source>
        <strain evidence="3 4">MSJd-7</strain>
    </source>
</reference>
<protein>
    <submittedName>
        <fullName evidence="3">VanZ family protein</fullName>
    </submittedName>
</protein>
<sequence length="173" mass="19643">MKQKKHRSRAVTIFLWVCLIAYLALLLKVILFKFDFDTIINILNDQDELKLTRVNLVPFQTIRFYLFSGRVSDTIAFQNIVGNIVAFMPIGVLIPLLRRDLSLKFTFFFSLALSGAIEITQYLTGLGSCDIDDLILNVLGGMSVSLILLLLDVISFVILKILKASRKKSRKRS</sequence>
<keyword evidence="1" id="KW-1133">Transmembrane helix</keyword>
<feature type="transmembrane region" description="Helical" evidence="1">
    <location>
        <begin position="135"/>
        <end position="162"/>
    </location>
</feature>
<proteinExistence type="predicted"/>
<dbReference type="InterPro" id="IPR006976">
    <property type="entry name" value="VanZ-like"/>
</dbReference>
<feature type="transmembrane region" description="Helical" evidence="1">
    <location>
        <begin position="103"/>
        <end position="123"/>
    </location>
</feature>
<feature type="transmembrane region" description="Helical" evidence="1">
    <location>
        <begin position="12"/>
        <end position="31"/>
    </location>
</feature>